<accession>A0A6J4QB30</accession>
<sequence>MDFEVALGLVDAELLVSARACGTDEAYREPVMAMVRLI</sequence>
<proteinExistence type="predicted"/>
<dbReference type="EMBL" id="CADCVE010000007">
    <property type="protein sequence ID" value="CAA9439776.1"/>
    <property type="molecule type" value="Genomic_DNA"/>
</dbReference>
<protein>
    <submittedName>
        <fullName evidence="1">Uncharacterized protein</fullName>
    </submittedName>
</protein>
<gene>
    <name evidence="1" type="ORF">AVDCRST_MAG28-399</name>
</gene>
<evidence type="ECO:0000313" key="1">
    <source>
        <dbReference type="EMBL" id="CAA9439776.1"/>
    </source>
</evidence>
<name>A0A6J4QB30_9ACTN</name>
<organism evidence="1">
    <name type="scientific">uncultured Rubrobacteraceae bacterium</name>
    <dbReference type="NCBI Taxonomy" id="349277"/>
    <lineage>
        <taxon>Bacteria</taxon>
        <taxon>Bacillati</taxon>
        <taxon>Actinomycetota</taxon>
        <taxon>Rubrobacteria</taxon>
        <taxon>Rubrobacterales</taxon>
        <taxon>Rubrobacteraceae</taxon>
        <taxon>environmental samples</taxon>
    </lineage>
</organism>
<reference evidence="1" key="1">
    <citation type="submission" date="2020-02" db="EMBL/GenBank/DDBJ databases">
        <authorList>
            <person name="Meier V. D."/>
        </authorList>
    </citation>
    <scope>NUCLEOTIDE SEQUENCE</scope>
    <source>
        <strain evidence="1">AVDCRST_MAG28</strain>
    </source>
</reference>
<dbReference type="AlphaFoldDB" id="A0A6J4QB30"/>